<dbReference type="SMART" id="SM00244">
    <property type="entry name" value="PHB"/>
    <property type="match status" value="1"/>
</dbReference>
<dbReference type="Pfam" id="PF01145">
    <property type="entry name" value="Band_7"/>
    <property type="match status" value="1"/>
</dbReference>
<dbReference type="GO" id="GO:0005886">
    <property type="term" value="C:plasma membrane"/>
    <property type="evidence" value="ECO:0007669"/>
    <property type="project" value="InterPro"/>
</dbReference>
<feature type="domain" description="Band 7" evidence="3">
    <location>
        <begin position="20"/>
        <end position="177"/>
    </location>
</feature>
<keyword evidence="5" id="KW-1185">Reference proteome</keyword>
<dbReference type="InterPro" id="IPR001972">
    <property type="entry name" value="Stomatin_HflK_fam"/>
</dbReference>
<evidence type="ECO:0000256" key="2">
    <source>
        <dbReference type="SAM" id="MobiDB-lite"/>
    </source>
</evidence>
<evidence type="ECO:0000313" key="4">
    <source>
        <dbReference type="EMBL" id="TRW44564.1"/>
    </source>
</evidence>
<feature type="region of interest" description="Disordered" evidence="2">
    <location>
        <begin position="259"/>
        <end position="326"/>
    </location>
</feature>
<dbReference type="PANTHER" id="PTHR10264">
    <property type="entry name" value="BAND 7 PROTEIN-RELATED"/>
    <property type="match status" value="1"/>
</dbReference>
<dbReference type="AlphaFoldDB" id="A0A552WPG6"/>
<accession>A0A552WPG6</accession>
<comment type="caution">
    <text evidence="4">The sequence shown here is derived from an EMBL/GenBank/DDBJ whole genome shotgun (WGS) entry which is preliminary data.</text>
</comment>
<dbReference type="GO" id="GO:0098552">
    <property type="term" value="C:side of membrane"/>
    <property type="evidence" value="ECO:0007669"/>
    <property type="project" value="UniProtKB-ARBA"/>
</dbReference>
<dbReference type="InterPro" id="IPR036013">
    <property type="entry name" value="Band_7/SPFH_dom_sf"/>
</dbReference>
<dbReference type="EMBL" id="VJXR01000041">
    <property type="protein sequence ID" value="TRW44564.1"/>
    <property type="molecule type" value="Genomic_DNA"/>
</dbReference>
<dbReference type="PANTHER" id="PTHR10264:SF19">
    <property type="entry name" value="AT06885P-RELATED"/>
    <property type="match status" value="1"/>
</dbReference>
<dbReference type="SUPFAM" id="SSF117892">
    <property type="entry name" value="Band 7/SPFH domain"/>
    <property type="match status" value="1"/>
</dbReference>
<organism evidence="4 5">
    <name type="scientific">Georgenia yuyongxinii</name>
    <dbReference type="NCBI Taxonomy" id="2589797"/>
    <lineage>
        <taxon>Bacteria</taxon>
        <taxon>Bacillati</taxon>
        <taxon>Actinomycetota</taxon>
        <taxon>Actinomycetes</taxon>
        <taxon>Micrococcales</taxon>
        <taxon>Bogoriellaceae</taxon>
        <taxon>Georgenia</taxon>
    </lineage>
</organism>
<reference evidence="4 5" key="1">
    <citation type="submission" date="2019-07" db="EMBL/GenBank/DDBJ databases">
        <title>Georgenia wutianyii sp. nov. and Georgenia *** sp. nov. isolated from plateau pika (Ochotona curzoniae) in the Qinghai-Tibet plateau of China.</title>
        <authorList>
            <person name="Tian Z."/>
        </authorList>
    </citation>
    <scope>NUCLEOTIDE SEQUENCE [LARGE SCALE GENOMIC DNA]</scope>
    <source>
        <strain evidence="4 5">Z446</strain>
    </source>
</reference>
<dbReference type="FunFam" id="3.30.479.30:FF:000004">
    <property type="entry name" value="Putative membrane protease family, stomatin"/>
    <property type="match status" value="1"/>
</dbReference>
<evidence type="ECO:0000256" key="1">
    <source>
        <dbReference type="ARBA" id="ARBA00008164"/>
    </source>
</evidence>
<proteinExistence type="inferred from homology"/>
<sequence length="326" mass="35489">MTWQVVVAVVLVVAAVVLATSVKVLREYQRGVAFRLGRLRPPLTPGVRLIFPAVDKLVRVDLRVVTLTIPPQEVITKDNVPARVNAVVLFKVTDPVRSVMEVENHAVATSQIAQTTLRSVVGRADLDTLLAHRADLNEDLARSIDAQTEPWGVHVQVVEIKDVEIPEAMQRAMAREAEAERERRAKIINARGELQASEELRQAADTLSRSPASLQLRYLQTLLELGADQNSTVVFPLPIDIIGPFLGKLPQLMDTFAHAQGNGHHRPARPAAAPGPSEQGPTPPPEPAVTVEPQPEPAVTVEPQPAAPTAPHPAHDGRERPERGHP</sequence>
<dbReference type="InterPro" id="IPR001107">
    <property type="entry name" value="Band_7"/>
</dbReference>
<dbReference type="Gene3D" id="6.10.250.2090">
    <property type="match status" value="1"/>
</dbReference>
<dbReference type="PRINTS" id="PR00721">
    <property type="entry name" value="STOMATIN"/>
</dbReference>
<dbReference type="CDD" id="cd08826">
    <property type="entry name" value="SPFH_eoslipins_u1"/>
    <property type="match status" value="1"/>
</dbReference>
<feature type="compositionally biased region" description="Basic and acidic residues" evidence="2">
    <location>
        <begin position="313"/>
        <end position="326"/>
    </location>
</feature>
<feature type="compositionally biased region" description="Low complexity" evidence="2">
    <location>
        <begin position="288"/>
        <end position="304"/>
    </location>
</feature>
<protein>
    <submittedName>
        <fullName evidence="4">Slipin family protein</fullName>
    </submittedName>
</protein>
<dbReference type="Proteomes" id="UP000318693">
    <property type="component" value="Unassembled WGS sequence"/>
</dbReference>
<evidence type="ECO:0000313" key="5">
    <source>
        <dbReference type="Proteomes" id="UP000318693"/>
    </source>
</evidence>
<dbReference type="Gene3D" id="3.30.479.30">
    <property type="entry name" value="Band 7 domain"/>
    <property type="match status" value="1"/>
</dbReference>
<evidence type="ECO:0000259" key="3">
    <source>
        <dbReference type="SMART" id="SM00244"/>
    </source>
</evidence>
<gene>
    <name evidence="4" type="ORF">FJ693_13215</name>
</gene>
<dbReference type="InterPro" id="IPR043202">
    <property type="entry name" value="Band-7_stomatin-like"/>
</dbReference>
<comment type="similarity">
    <text evidence="1">Belongs to the band 7/mec-2 family.</text>
</comment>
<name>A0A552WPG6_9MICO</name>